<reference evidence="1" key="2">
    <citation type="journal article" date="2015" name="Data Brief">
        <title>Shoot transcriptome of the giant reed, Arundo donax.</title>
        <authorList>
            <person name="Barrero R.A."/>
            <person name="Guerrero F.D."/>
            <person name="Moolhuijzen P."/>
            <person name="Goolsby J.A."/>
            <person name="Tidwell J."/>
            <person name="Bellgard S.E."/>
            <person name="Bellgard M.I."/>
        </authorList>
    </citation>
    <scope>NUCLEOTIDE SEQUENCE</scope>
    <source>
        <tissue evidence="1">Shoot tissue taken approximately 20 cm above the soil surface</tissue>
    </source>
</reference>
<sequence length="40" mass="4689">MEKKGSQKCGVCEKLQPNVRCLPHAILYILYTLRLYECVF</sequence>
<name>A0A0A9FA32_ARUDO</name>
<reference evidence="1" key="1">
    <citation type="submission" date="2014-09" db="EMBL/GenBank/DDBJ databases">
        <authorList>
            <person name="Magalhaes I.L.F."/>
            <person name="Oliveira U."/>
            <person name="Santos F.R."/>
            <person name="Vidigal T.H.D.A."/>
            <person name="Brescovit A.D."/>
            <person name="Santos A.J."/>
        </authorList>
    </citation>
    <scope>NUCLEOTIDE SEQUENCE</scope>
    <source>
        <tissue evidence="1">Shoot tissue taken approximately 20 cm above the soil surface</tissue>
    </source>
</reference>
<proteinExistence type="predicted"/>
<protein>
    <submittedName>
        <fullName evidence="1">Uncharacterized protein</fullName>
    </submittedName>
</protein>
<organism evidence="1">
    <name type="scientific">Arundo donax</name>
    <name type="common">Giant reed</name>
    <name type="synonym">Donax arundinaceus</name>
    <dbReference type="NCBI Taxonomy" id="35708"/>
    <lineage>
        <taxon>Eukaryota</taxon>
        <taxon>Viridiplantae</taxon>
        <taxon>Streptophyta</taxon>
        <taxon>Embryophyta</taxon>
        <taxon>Tracheophyta</taxon>
        <taxon>Spermatophyta</taxon>
        <taxon>Magnoliopsida</taxon>
        <taxon>Liliopsida</taxon>
        <taxon>Poales</taxon>
        <taxon>Poaceae</taxon>
        <taxon>PACMAD clade</taxon>
        <taxon>Arundinoideae</taxon>
        <taxon>Arundineae</taxon>
        <taxon>Arundo</taxon>
    </lineage>
</organism>
<dbReference type="AlphaFoldDB" id="A0A0A9FA32"/>
<evidence type="ECO:0000313" key="1">
    <source>
        <dbReference type="EMBL" id="JAE08069.1"/>
    </source>
</evidence>
<accession>A0A0A9FA32</accession>
<dbReference type="EMBL" id="GBRH01189827">
    <property type="protein sequence ID" value="JAE08069.1"/>
    <property type="molecule type" value="Transcribed_RNA"/>
</dbReference>